<reference evidence="2" key="1">
    <citation type="journal article" date="2019" name="Int. J. Syst. Evol. Microbiol.">
        <title>The Global Catalogue of Microorganisms (GCM) 10K type strain sequencing project: providing services to taxonomists for standard genome sequencing and annotation.</title>
        <authorList>
            <consortium name="The Broad Institute Genomics Platform"/>
            <consortium name="The Broad Institute Genome Sequencing Center for Infectious Disease"/>
            <person name="Wu L."/>
            <person name="Ma J."/>
        </authorList>
    </citation>
    <scope>NUCLEOTIDE SEQUENCE [LARGE SCALE GENOMIC DNA]</scope>
    <source>
        <strain evidence="2">CGMCC 1.15422</strain>
    </source>
</reference>
<dbReference type="RefSeq" id="WP_011708389.1">
    <property type="nucleotide sequence ID" value="NZ_BMIX01000003.1"/>
</dbReference>
<comment type="caution">
    <text evidence="1">The sequence shown here is derived from an EMBL/GenBank/DDBJ whole genome shotgun (WGS) entry which is preliminary data.</text>
</comment>
<keyword evidence="2" id="KW-1185">Reference proteome</keyword>
<protein>
    <submittedName>
        <fullName evidence="1">Uncharacterized protein</fullName>
    </submittedName>
</protein>
<gene>
    <name evidence="1" type="ORF">GCM10011532_17050</name>
</gene>
<organism evidence="1 2">
    <name type="scientific">Christiangramia forsetii</name>
    <dbReference type="NCBI Taxonomy" id="411153"/>
    <lineage>
        <taxon>Bacteria</taxon>
        <taxon>Pseudomonadati</taxon>
        <taxon>Bacteroidota</taxon>
        <taxon>Flavobacteriia</taxon>
        <taxon>Flavobacteriales</taxon>
        <taxon>Flavobacteriaceae</taxon>
        <taxon>Christiangramia</taxon>
    </lineage>
</organism>
<name>A0ABQ1WKC3_9FLAO</name>
<dbReference type="Proteomes" id="UP000605733">
    <property type="component" value="Unassembled WGS sequence"/>
</dbReference>
<accession>A0ABQ1WKC3</accession>
<evidence type="ECO:0000313" key="1">
    <source>
        <dbReference type="EMBL" id="GGG33945.1"/>
    </source>
</evidence>
<proteinExistence type="predicted"/>
<sequence>MRSLKNGVLEDQDFELYRDHKNILREDIFKLDSLSDYTQVEPLGKFVRIRYDRQHWSKIVFDKNFIIDDYGNFSPTTAMTFSGFMGFSRISKMVPLNYQINI</sequence>
<evidence type="ECO:0000313" key="2">
    <source>
        <dbReference type="Proteomes" id="UP000605733"/>
    </source>
</evidence>
<dbReference type="EMBL" id="BMIX01000003">
    <property type="protein sequence ID" value="GGG33945.1"/>
    <property type="molecule type" value="Genomic_DNA"/>
</dbReference>